<keyword evidence="2 3" id="KW-0040">ANK repeat</keyword>
<feature type="repeat" description="ANK" evidence="3">
    <location>
        <begin position="385"/>
        <end position="418"/>
    </location>
</feature>
<keyword evidence="7" id="KW-1185">Reference proteome</keyword>
<evidence type="ECO:0000256" key="3">
    <source>
        <dbReference type="PROSITE-ProRule" id="PRU00023"/>
    </source>
</evidence>
<protein>
    <submittedName>
        <fullName evidence="6">Ankyrin repeat domain-containing protein</fullName>
    </submittedName>
</protein>
<feature type="chain" id="PRO_5046276508" evidence="4">
    <location>
        <begin position="21"/>
        <end position="478"/>
    </location>
</feature>
<dbReference type="PANTHER" id="PTHR24188:SF29">
    <property type="entry name" value="GH09064P"/>
    <property type="match status" value="1"/>
</dbReference>
<dbReference type="PANTHER" id="PTHR24188">
    <property type="entry name" value="ANKYRIN REPEAT PROTEIN"/>
    <property type="match status" value="1"/>
</dbReference>
<dbReference type="PROSITE" id="PS00134">
    <property type="entry name" value="TRYPSIN_HIS"/>
    <property type="match status" value="1"/>
</dbReference>
<dbReference type="EMBL" id="JBAWKS010000002">
    <property type="protein sequence ID" value="MEI4551235.1"/>
    <property type="molecule type" value="Genomic_DNA"/>
</dbReference>
<evidence type="ECO:0000259" key="5">
    <source>
        <dbReference type="PROSITE" id="PS50240"/>
    </source>
</evidence>
<dbReference type="InterPro" id="IPR043504">
    <property type="entry name" value="Peptidase_S1_PA_chymotrypsin"/>
</dbReference>
<proteinExistence type="predicted"/>
<dbReference type="SUPFAM" id="SSF48403">
    <property type="entry name" value="Ankyrin repeat"/>
    <property type="match status" value="1"/>
</dbReference>
<dbReference type="PRINTS" id="PR00722">
    <property type="entry name" value="CHYMOTRYPSIN"/>
</dbReference>
<dbReference type="PROSITE" id="PS50088">
    <property type="entry name" value="ANK_REPEAT"/>
    <property type="match status" value="2"/>
</dbReference>
<dbReference type="Gene3D" id="2.40.10.10">
    <property type="entry name" value="Trypsin-like serine proteases"/>
    <property type="match status" value="1"/>
</dbReference>
<dbReference type="InterPro" id="IPR009003">
    <property type="entry name" value="Peptidase_S1_PA"/>
</dbReference>
<dbReference type="InterPro" id="IPR002110">
    <property type="entry name" value="Ankyrin_rpt"/>
</dbReference>
<dbReference type="SMART" id="SM00248">
    <property type="entry name" value="ANK"/>
    <property type="match status" value="5"/>
</dbReference>
<keyword evidence="4" id="KW-0732">Signal</keyword>
<name>A0ABU8EW78_9GAMM</name>
<keyword evidence="1" id="KW-0677">Repeat</keyword>
<dbReference type="SMART" id="SM00020">
    <property type="entry name" value="Tryp_SPc"/>
    <property type="match status" value="1"/>
</dbReference>
<feature type="repeat" description="ANK" evidence="3">
    <location>
        <begin position="419"/>
        <end position="451"/>
    </location>
</feature>
<reference evidence="6 7" key="1">
    <citation type="submission" date="2023-12" db="EMBL/GenBank/DDBJ databases">
        <title>Friends and Foes: Symbiotic and Algicidal bacterial influence on Karenia brevis blooms.</title>
        <authorList>
            <person name="Fei C."/>
            <person name="Mohamed A.R."/>
            <person name="Booker A."/>
            <person name="Arshad M."/>
            <person name="Klass S."/>
            <person name="Ahn S."/>
            <person name="Gilbert P.M."/>
            <person name="Heil C.A."/>
            <person name="Martinez J.M."/>
            <person name="Amin S.A."/>
        </authorList>
    </citation>
    <scope>NUCLEOTIDE SEQUENCE [LARGE SCALE GENOMIC DNA]</scope>
    <source>
        <strain evidence="6 7">CE15</strain>
    </source>
</reference>
<accession>A0ABU8EW78</accession>
<dbReference type="RefSeq" id="WP_336436244.1">
    <property type="nucleotide sequence ID" value="NZ_JBAWKS010000002.1"/>
</dbReference>
<dbReference type="Gene3D" id="1.25.40.20">
    <property type="entry name" value="Ankyrin repeat-containing domain"/>
    <property type="match status" value="1"/>
</dbReference>
<dbReference type="Pfam" id="PF00089">
    <property type="entry name" value="Trypsin"/>
    <property type="match status" value="1"/>
</dbReference>
<evidence type="ECO:0000313" key="7">
    <source>
        <dbReference type="Proteomes" id="UP001382455"/>
    </source>
</evidence>
<dbReference type="Proteomes" id="UP001382455">
    <property type="component" value="Unassembled WGS sequence"/>
</dbReference>
<dbReference type="InterPro" id="IPR036770">
    <property type="entry name" value="Ankyrin_rpt-contain_sf"/>
</dbReference>
<dbReference type="PROSITE" id="PS50297">
    <property type="entry name" value="ANK_REP_REGION"/>
    <property type="match status" value="2"/>
</dbReference>
<evidence type="ECO:0000256" key="1">
    <source>
        <dbReference type="ARBA" id="ARBA00022737"/>
    </source>
</evidence>
<feature type="signal peptide" evidence="4">
    <location>
        <begin position="1"/>
        <end position="20"/>
    </location>
</feature>
<evidence type="ECO:0000256" key="4">
    <source>
        <dbReference type="SAM" id="SignalP"/>
    </source>
</evidence>
<dbReference type="InterPro" id="IPR001254">
    <property type="entry name" value="Trypsin_dom"/>
</dbReference>
<gene>
    <name evidence="6" type="ORF">WAE96_16295</name>
</gene>
<comment type="caution">
    <text evidence="6">The sequence shown here is derived from an EMBL/GenBank/DDBJ whole genome shotgun (WGS) entry which is preliminary data.</text>
</comment>
<feature type="domain" description="Peptidase S1" evidence="5">
    <location>
        <begin position="41"/>
        <end position="243"/>
    </location>
</feature>
<sequence length="478" mass="51848">MTLNTVISLALLFATTAVNAIVIRHDVDDKKYLALGEQYSPSVAYVAGCAATVIDKNWLLTAAHCVAGKESDIFTARHINSHYRVAKIVTHPKFKRANDEFYDAALVQLKDPLKNAKPATLNQQKNEIGQQVIFVGRGTFGNGQDGLIRDDAKQRGATNTVASANEHVIGFTFNKPETATQFEGISSRGDSGGPAFVIVDNTPIVIGISSYQVGNGTPEGRYGVGEYYTRVSSIYPWLQGVIESTAPAVVPNHPLIDAVVNNDLSALDNTITESTLNQHAVITEAFYQSVILNRVQMAKALIDHGAKFENIIINKDSLFAFALTNNKRDYFRMLQNAAGNKTKLHNSNSSVLPLFISSFRKDPYLLEGAKLLIQQGANLNAQTKAGDTALTLAGWSTNNFELVKLLVSNGADLNIANNNGDTPTIDAAYLGKIENLRYLLKNGADKSRKNKRGNTALDVAKSKNNKLAIALLSAELPQ</sequence>
<organism evidence="6 7">
    <name type="scientific">Pseudoalteromonas spongiae</name>
    <dbReference type="NCBI Taxonomy" id="298657"/>
    <lineage>
        <taxon>Bacteria</taxon>
        <taxon>Pseudomonadati</taxon>
        <taxon>Pseudomonadota</taxon>
        <taxon>Gammaproteobacteria</taxon>
        <taxon>Alteromonadales</taxon>
        <taxon>Pseudoalteromonadaceae</taxon>
        <taxon>Pseudoalteromonas</taxon>
    </lineage>
</organism>
<dbReference type="SUPFAM" id="SSF50494">
    <property type="entry name" value="Trypsin-like serine proteases"/>
    <property type="match status" value="1"/>
</dbReference>
<dbReference type="InterPro" id="IPR001314">
    <property type="entry name" value="Peptidase_S1A"/>
</dbReference>
<evidence type="ECO:0000313" key="6">
    <source>
        <dbReference type="EMBL" id="MEI4551235.1"/>
    </source>
</evidence>
<dbReference type="PROSITE" id="PS50240">
    <property type="entry name" value="TRYPSIN_DOM"/>
    <property type="match status" value="1"/>
</dbReference>
<evidence type="ECO:0000256" key="2">
    <source>
        <dbReference type="ARBA" id="ARBA00023043"/>
    </source>
</evidence>
<dbReference type="Pfam" id="PF12796">
    <property type="entry name" value="Ank_2"/>
    <property type="match status" value="1"/>
</dbReference>
<dbReference type="InterPro" id="IPR018114">
    <property type="entry name" value="TRYPSIN_HIS"/>
</dbReference>